<dbReference type="Pfam" id="PF02518">
    <property type="entry name" value="HATPase_c"/>
    <property type="match status" value="1"/>
</dbReference>
<evidence type="ECO:0000256" key="1">
    <source>
        <dbReference type="ARBA" id="ARBA00000085"/>
    </source>
</evidence>
<evidence type="ECO:0000259" key="10">
    <source>
        <dbReference type="PROSITE" id="PS50109"/>
    </source>
</evidence>
<feature type="domain" description="PAC" evidence="13">
    <location>
        <begin position="436"/>
        <end position="488"/>
    </location>
</feature>
<dbReference type="PROSITE" id="PS50112">
    <property type="entry name" value="PAS"/>
    <property type="match status" value="1"/>
</dbReference>
<comment type="catalytic activity">
    <reaction evidence="1">
        <text>ATP + protein L-histidine = ADP + protein N-phospho-L-histidine.</text>
        <dbReference type="EC" id="2.7.13.3"/>
    </reaction>
</comment>
<protein>
    <recommendedName>
        <fullName evidence="3">histidine kinase</fullName>
        <ecNumber evidence="3">2.7.13.3</ecNumber>
    </recommendedName>
</protein>
<dbReference type="Pfam" id="PF13426">
    <property type="entry name" value="PAS_9"/>
    <property type="match status" value="1"/>
</dbReference>
<dbReference type="RefSeq" id="WP_285723489.1">
    <property type="nucleotide sequence ID" value="NZ_BSDD01000002.1"/>
</dbReference>
<dbReference type="Proteomes" id="UP001165089">
    <property type="component" value="Unassembled WGS sequence"/>
</dbReference>
<keyword evidence="6 9" id="KW-1133">Transmembrane helix</keyword>
<dbReference type="InterPro" id="IPR042240">
    <property type="entry name" value="CHASE_sf"/>
</dbReference>
<dbReference type="InterPro" id="IPR001610">
    <property type="entry name" value="PAC"/>
</dbReference>
<dbReference type="SUPFAM" id="SSF52172">
    <property type="entry name" value="CheY-like"/>
    <property type="match status" value="1"/>
</dbReference>
<dbReference type="PROSITE" id="PS50839">
    <property type="entry name" value="CHASE"/>
    <property type="match status" value="1"/>
</dbReference>
<dbReference type="PANTHER" id="PTHR43065">
    <property type="entry name" value="SENSOR HISTIDINE KINASE"/>
    <property type="match status" value="1"/>
</dbReference>
<dbReference type="InterPro" id="IPR005467">
    <property type="entry name" value="His_kinase_dom"/>
</dbReference>
<dbReference type="Gene3D" id="3.30.565.10">
    <property type="entry name" value="Histidine kinase-like ATPase, C-terminal domain"/>
    <property type="match status" value="1"/>
</dbReference>
<dbReference type="InterPro" id="IPR001789">
    <property type="entry name" value="Sig_transdc_resp-reg_receiver"/>
</dbReference>
<feature type="domain" description="Response regulatory" evidence="11">
    <location>
        <begin position="746"/>
        <end position="862"/>
    </location>
</feature>
<organism evidence="15 16">
    <name type="scientific">Geothrix rubra</name>
    <dbReference type="NCBI Taxonomy" id="2927977"/>
    <lineage>
        <taxon>Bacteria</taxon>
        <taxon>Pseudomonadati</taxon>
        <taxon>Acidobacteriota</taxon>
        <taxon>Holophagae</taxon>
        <taxon>Holophagales</taxon>
        <taxon>Holophagaceae</taxon>
        <taxon>Geothrix</taxon>
    </lineage>
</organism>
<dbReference type="SUPFAM" id="SSF47384">
    <property type="entry name" value="Homodimeric domain of signal transducing histidine kinase"/>
    <property type="match status" value="1"/>
</dbReference>
<dbReference type="PRINTS" id="PR00344">
    <property type="entry name" value="BCTRLSENSOR"/>
</dbReference>
<evidence type="ECO:0000313" key="16">
    <source>
        <dbReference type="Proteomes" id="UP001165089"/>
    </source>
</evidence>
<dbReference type="Pfam" id="PF03924">
    <property type="entry name" value="CHASE"/>
    <property type="match status" value="1"/>
</dbReference>
<dbReference type="Pfam" id="PF00072">
    <property type="entry name" value="Response_reg"/>
    <property type="match status" value="1"/>
</dbReference>
<gene>
    <name evidence="15" type="ORF">GETHPA_10020</name>
</gene>
<dbReference type="InterPro" id="IPR000700">
    <property type="entry name" value="PAS-assoc_C"/>
</dbReference>
<feature type="modified residue" description="4-aspartylphosphate" evidence="8">
    <location>
        <position position="797"/>
    </location>
</feature>
<dbReference type="SUPFAM" id="SSF55785">
    <property type="entry name" value="PYP-like sensor domain (PAS domain)"/>
    <property type="match status" value="1"/>
</dbReference>
<evidence type="ECO:0000256" key="3">
    <source>
        <dbReference type="ARBA" id="ARBA00012438"/>
    </source>
</evidence>
<dbReference type="InterPro" id="IPR004358">
    <property type="entry name" value="Sig_transdc_His_kin-like_C"/>
</dbReference>
<dbReference type="InterPro" id="IPR006189">
    <property type="entry name" value="CHASE_dom"/>
</dbReference>
<feature type="domain" description="Histidine kinase" evidence="10">
    <location>
        <begin position="501"/>
        <end position="726"/>
    </location>
</feature>
<dbReference type="CDD" id="cd17536">
    <property type="entry name" value="REC_YesN-like"/>
    <property type="match status" value="1"/>
</dbReference>
<keyword evidence="4 8" id="KW-0597">Phosphoprotein</keyword>
<keyword evidence="5 9" id="KW-0812">Transmembrane</keyword>
<dbReference type="SMART" id="SM00448">
    <property type="entry name" value="REC"/>
    <property type="match status" value="1"/>
</dbReference>
<dbReference type="CDD" id="cd00082">
    <property type="entry name" value="HisKA"/>
    <property type="match status" value="1"/>
</dbReference>
<sequence>MPLPHVSHLRSGRLAGALLMAFGVPVSLGGFFLARGAHRSEVRAAFLTVAQYRAELVSEGLHHGFETVLVLRDFMESGPVDRSAFQAFAGPVLARRPFLQALQWLPEVDPANRPALEAEARRAHPGFRFFGLDAAGNPVPLPPEATFHAVDFVAPLSGNEPALGFCARHLATREEALARALQTGSLTSSGRIRLIQETADQYGLLVMAPVPGRTGRPPGVVQGVFRAGDLVHKSLADAPPEGVVVRLIDGSAPAAESILHIEPSPLPPRQGGDSSLRLVQRFDQAGRHWIVAVTPAPGYFPVSAGVRAWGVLLGGLAFFGLLAGYVQTLLTREAEVRTLVDARTRELAEEVASHRRDAEALLASEARFRHLVEVMGEGMWVLDAEGNTTFVNRRMREILGYSPEEMAGRPLTDFMFAADFGTAERNMAQRRAGVGAQHDFRFRRKDGSEVWTIVTANPVKDESGRVVSILGMITDITERRRVEEAQLQSQKLESLGVLAGGIAHDFNNLLTAILGNINLAQLCLPRISPAWPYLENLEKSVHRATNLTRQMLAYSGRGRFVVAPMDLNQAVEEMGHLLGVSISKKVALRFQLQPGLPAMMAEASQIQQVIMNLVTNASEAIGEAEGLVAIRSGSQVYTAEDLARDFPGQALAPGTFLVLEVSDNGQGMDAETQARIFEPFFTTKFTGRGLGLSAIQGIVRGHRGGIRVYSELGKGTTFKLIFPAGADPAPDAVRPAEAEAWRGQGTLLVVDDEEEVRIIAEALLRSLGFGVILAADGQEALEFYRKAGGTISAVLMDLTMPHMDGVETFRELRRLDPDCRVVLTSGYNEQEAIHDFLGKGLAGFVQKPFQRDDLMRALRKAVEGGASA</sequence>
<name>A0ABQ5Q4P5_9BACT</name>
<evidence type="ECO:0000259" key="14">
    <source>
        <dbReference type="PROSITE" id="PS50839"/>
    </source>
</evidence>
<dbReference type="InterPro" id="IPR000014">
    <property type="entry name" value="PAS"/>
</dbReference>
<feature type="domain" description="PAS" evidence="12">
    <location>
        <begin position="364"/>
        <end position="415"/>
    </location>
</feature>
<keyword evidence="16" id="KW-1185">Reference proteome</keyword>
<comment type="subcellular location">
    <subcellularLocation>
        <location evidence="2">Membrane</location>
    </subcellularLocation>
</comment>
<evidence type="ECO:0000256" key="9">
    <source>
        <dbReference type="SAM" id="Phobius"/>
    </source>
</evidence>
<dbReference type="EC" id="2.7.13.3" evidence="3"/>
<dbReference type="SMART" id="SM00387">
    <property type="entry name" value="HATPase_c"/>
    <property type="match status" value="1"/>
</dbReference>
<evidence type="ECO:0000256" key="6">
    <source>
        <dbReference type="ARBA" id="ARBA00022989"/>
    </source>
</evidence>
<feature type="transmembrane region" description="Helical" evidence="9">
    <location>
        <begin position="308"/>
        <end position="326"/>
    </location>
</feature>
<dbReference type="EMBL" id="BSDD01000002">
    <property type="protein sequence ID" value="GLH69469.1"/>
    <property type="molecule type" value="Genomic_DNA"/>
</dbReference>
<feature type="domain" description="CHASE" evidence="14">
    <location>
        <begin position="76"/>
        <end position="292"/>
    </location>
</feature>
<dbReference type="InterPro" id="IPR003594">
    <property type="entry name" value="HATPase_dom"/>
</dbReference>
<dbReference type="Gene3D" id="1.10.287.130">
    <property type="match status" value="1"/>
</dbReference>
<dbReference type="InterPro" id="IPR036890">
    <property type="entry name" value="HATPase_C_sf"/>
</dbReference>
<dbReference type="Gene3D" id="3.40.50.2300">
    <property type="match status" value="1"/>
</dbReference>
<evidence type="ECO:0000313" key="15">
    <source>
        <dbReference type="EMBL" id="GLH69469.1"/>
    </source>
</evidence>
<dbReference type="PANTHER" id="PTHR43065:SF42">
    <property type="entry name" value="TWO-COMPONENT SENSOR PPRA"/>
    <property type="match status" value="1"/>
</dbReference>
<dbReference type="CDD" id="cd00130">
    <property type="entry name" value="PAS"/>
    <property type="match status" value="1"/>
</dbReference>
<evidence type="ECO:0000256" key="4">
    <source>
        <dbReference type="ARBA" id="ARBA00022553"/>
    </source>
</evidence>
<dbReference type="InterPro" id="IPR036097">
    <property type="entry name" value="HisK_dim/P_sf"/>
</dbReference>
<comment type="caution">
    <text evidence="15">The sequence shown here is derived from an EMBL/GenBank/DDBJ whole genome shotgun (WGS) entry which is preliminary data.</text>
</comment>
<dbReference type="Gene3D" id="3.30.450.20">
    <property type="entry name" value="PAS domain"/>
    <property type="match status" value="1"/>
</dbReference>
<dbReference type="SMART" id="SM01079">
    <property type="entry name" value="CHASE"/>
    <property type="match status" value="1"/>
</dbReference>
<dbReference type="SUPFAM" id="SSF55874">
    <property type="entry name" value="ATPase domain of HSP90 chaperone/DNA topoisomerase II/histidine kinase"/>
    <property type="match status" value="1"/>
</dbReference>
<evidence type="ECO:0000259" key="11">
    <source>
        <dbReference type="PROSITE" id="PS50110"/>
    </source>
</evidence>
<keyword evidence="7 9" id="KW-0472">Membrane</keyword>
<dbReference type="NCBIfam" id="TIGR00229">
    <property type="entry name" value="sensory_box"/>
    <property type="match status" value="1"/>
</dbReference>
<feature type="transmembrane region" description="Helical" evidence="9">
    <location>
        <begin position="12"/>
        <end position="34"/>
    </location>
</feature>
<dbReference type="PROSITE" id="PS50110">
    <property type="entry name" value="RESPONSE_REGULATORY"/>
    <property type="match status" value="1"/>
</dbReference>
<dbReference type="PROSITE" id="PS50113">
    <property type="entry name" value="PAC"/>
    <property type="match status" value="1"/>
</dbReference>
<evidence type="ECO:0000259" key="13">
    <source>
        <dbReference type="PROSITE" id="PS50113"/>
    </source>
</evidence>
<dbReference type="InterPro" id="IPR035965">
    <property type="entry name" value="PAS-like_dom_sf"/>
</dbReference>
<accession>A0ABQ5Q4P5</accession>
<proteinExistence type="predicted"/>
<reference evidence="15 16" key="1">
    <citation type="journal article" date="2023" name="Antonie Van Leeuwenhoek">
        <title>Mesoterricola silvestris gen. nov., sp. nov., Mesoterricola sediminis sp. nov., Geothrix oryzae sp. nov., Geothrix edaphica sp. nov., Geothrix rubra sp. nov., and Geothrix limicola sp. nov., six novel members of Acidobacteriota isolated from soils.</title>
        <authorList>
            <person name="Itoh H."/>
            <person name="Sugisawa Y."/>
            <person name="Mise K."/>
            <person name="Xu Z."/>
            <person name="Kuniyasu M."/>
            <person name="Ushijima N."/>
            <person name="Kawano K."/>
            <person name="Kobayashi E."/>
            <person name="Shiratori Y."/>
            <person name="Masuda Y."/>
            <person name="Senoo K."/>
        </authorList>
    </citation>
    <scope>NUCLEOTIDE SEQUENCE [LARGE SCALE GENOMIC DNA]</scope>
    <source>
        <strain evidence="15 16">Red803</strain>
    </source>
</reference>
<dbReference type="InterPro" id="IPR003661">
    <property type="entry name" value="HisK_dim/P_dom"/>
</dbReference>
<dbReference type="Gene3D" id="3.30.450.350">
    <property type="entry name" value="CHASE domain"/>
    <property type="match status" value="1"/>
</dbReference>
<dbReference type="InterPro" id="IPR011006">
    <property type="entry name" value="CheY-like_superfamily"/>
</dbReference>
<dbReference type="SMART" id="SM00086">
    <property type="entry name" value="PAC"/>
    <property type="match status" value="1"/>
</dbReference>
<dbReference type="PROSITE" id="PS50109">
    <property type="entry name" value="HIS_KIN"/>
    <property type="match status" value="1"/>
</dbReference>
<evidence type="ECO:0000256" key="2">
    <source>
        <dbReference type="ARBA" id="ARBA00004370"/>
    </source>
</evidence>
<evidence type="ECO:0000256" key="8">
    <source>
        <dbReference type="PROSITE-ProRule" id="PRU00169"/>
    </source>
</evidence>
<evidence type="ECO:0000259" key="12">
    <source>
        <dbReference type="PROSITE" id="PS50112"/>
    </source>
</evidence>
<dbReference type="SMART" id="SM00091">
    <property type="entry name" value="PAS"/>
    <property type="match status" value="1"/>
</dbReference>
<evidence type="ECO:0000256" key="5">
    <source>
        <dbReference type="ARBA" id="ARBA00022692"/>
    </source>
</evidence>
<evidence type="ECO:0000256" key="7">
    <source>
        <dbReference type="ARBA" id="ARBA00023136"/>
    </source>
</evidence>